<evidence type="ECO:0008006" key="2">
    <source>
        <dbReference type="Google" id="ProtNLM"/>
    </source>
</evidence>
<dbReference type="EMBL" id="DTLB01000023">
    <property type="protein sequence ID" value="HFW32083.1"/>
    <property type="molecule type" value="Genomic_DNA"/>
</dbReference>
<dbReference type="InterPro" id="IPR043504">
    <property type="entry name" value="Peptidase_S1_PA_chymotrypsin"/>
</dbReference>
<dbReference type="AlphaFoldDB" id="A0A7C3RBK0"/>
<organism evidence="1">
    <name type="scientific">Archaeoglobus fulgidus</name>
    <dbReference type="NCBI Taxonomy" id="2234"/>
    <lineage>
        <taxon>Archaea</taxon>
        <taxon>Methanobacteriati</taxon>
        <taxon>Methanobacteriota</taxon>
        <taxon>Archaeoglobi</taxon>
        <taxon>Archaeoglobales</taxon>
        <taxon>Archaeoglobaceae</taxon>
        <taxon>Archaeoglobus</taxon>
    </lineage>
</organism>
<protein>
    <recommendedName>
        <fullName evidence="2">Serine protease</fullName>
    </recommendedName>
</protein>
<gene>
    <name evidence="1" type="ORF">ENW66_03905</name>
</gene>
<dbReference type="InterPro" id="IPR009003">
    <property type="entry name" value="Peptidase_S1_PA"/>
</dbReference>
<dbReference type="Pfam" id="PF13365">
    <property type="entry name" value="Trypsin_2"/>
    <property type="match status" value="1"/>
</dbReference>
<comment type="caution">
    <text evidence="1">The sequence shown here is derived from an EMBL/GenBank/DDBJ whole genome shotgun (WGS) entry which is preliminary data.</text>
</comment>
<dbReference type="Gene3D" id="2.40.10.10">
    <property type="entry name" value="Trypsin-like serine proteases"/>
    <property type="match status" value="1"/>
</dbReference>
<evidence type="ECO:0000313" key="1">
    <source>
        <dbReference type="EMBL" id="HFW32083.1"/>
    </source>
</evidence>
<proteinExistence type="predicted"/>
<accession>A0A7C3RBK0</accession>
<reference evidence="1" key="1">
    <citation type="journal article" date="2020" name="mSystems">
        <title>Genome- and Community-Level Interaction Insights into Carbon Utilization and Element Cycling Functions of Hydrothermarchaeota in Hydrothermal Sediment.</title>
        <authorList>
            <person name="Zhou Z."/>
            <person name="Liu Y."/>
            <person name="Xu W."/>
            <person name="Pan J."/>
            <person name="Luo Z.H."/>
            <person name="Li M."/>
        </authorList>
    </citation>
    <scope>NUCLEOTIDE SEQUENCE [LARGE SCALE GENOMIC DNA]</scope>
    <source>
        <strain evidence="1">SpSt-87</strain>
    </source>
</reference>
<sequence length="340" mass="35840">MKRLNSKTIMVGLVALFILFIGSLGVGASNIKDARKHAEETLLPLEGIAGIAHSDDPPKIIVYIEHEKYREKVPDKIKGFKTEVIVIGKIRSLGSAVALQQEAGAFYTYENVSRTGIVRPIVGGISIGVPESAFGGKMAGTLGLIVNGSDGRPYILTNAHVIAMNSKARFLPLGTAVLQPGTYDGGTSSDKVGALYKYIKITFGPRGKNYADAAIATIDEGIGYLVGEVLDSDNKNTTSISGNTTVSEGDIVYKSGRTTGVTNNTVSSTSATVKVWYTNSKYAIFYDQILVDQPFLDAGDSGSAVYNENGEFVGLAFAGSSSVAVVCKATYIISGLGVSI</sequence>
<name>A0A7C3RBK0_ARCFL</name>
<dbReference type="SUPFAM" id="SSF50494">
    <property type="entry name" value="Trypsin-like serine proteases"/>
    <property type="match status" value="1"/>
</dbReference>